<dbReference type="PANTHER" id="PTHR22957:SF268">
    <property type="entry name" value="ANKYRIN REPEAT-CONTAINING PROTEIN"/>
    <property type="match status" value="1"/>
</dbReference>
<evidence type="ECO:0000259" key="1">
    <source>
        <dbReference type="PROSITE" id="PS50086"/>
    </source>
</evidence>
<dbReference type="AlphaFoldDB" id="A0A4P9ZWQ6"/>
<dbReference type="EMBL" id="ML002411">
    <property type="protein sequence ID" value="RKP38053.1"/>
    <property type="molecule type" value="Genomic_DNA"/>
</dbReference>
<dbReference type="Gene3D" id="1.10.472.80">
    <property type="entry name" value="Ypt/Rab-GAP domain of gyp1p, domain 3"/>
    <property type="match status" value="1"/>
</dbReference>
<dbReference type="SUPFAM" id="SSF47923">
    <property type="entry name" value="Ypt/Rab-GAP domain of gyp1p"/>
    <property type="match status" value="2"/>
</dbReference>
<dbReference type="InterPro" id="IPR035969">
    <property type="entry name" value="Rab-GAP_TBC_sf"/>
</dbReference>
<feature type="domain" description="Rab-GAP TBC" evidence="1">
    <location>
        <begin position="32"/>
        <end position="238"/>
    </location>
</feature>
<name>A0A4P9ZWQ6_9FUNG</name>
<dbReference type="STRING" id="215637.A0A4P9ZWQ6"/>
<gene>
    <name evidence="2" type="ORF">BJ085DRAFT_19785</name>
</gene>
<reference evidence="3" key="1">
    <citation type="journal article" date="2018" name="Nat. Microbiol.">
        <title>Leveraging single-cell genomics to expand the fungal tree of life.</title>
        <authorList>
            <person name="Ahrendt S.R."/>
            <person name="Quandt C.A."/>
            <person name="Ciobanu D."/>
            <person name="Clum A."/>
            <person name="Salamov A."/>
            <person name="Andreopoulos B."/>
            <person name="Cheng J.F."/>
            <person name="Woyke T."/>
            <person name="Pelin A."/>
            <person name="Henrissat B."/>
            <person name="Reynolds N.K."/>
            <person name="Benny G.L."/>
            <person name="Smith M.E."/>
            <person name="James T.Y."/>
            <person name="Grigoriev I.V."/>
        </authorList>
    </citation>
    <scope>NUCLEOTIDE SEQUENCE [LARGE SCALE GENOMIC DNA]</scope>
    <source>
        <strain evidence="3">RSA 468</strain>
    </source>
</reference>
<evidence type="ECO:0000313" key="2">
    <source>
        <dbReference type="EMBL" id="RKP38053.1"/>
    </source>
</evidence>
<proteinExistence type="predicted"/>
<dbReference type="Pfam" id="PF00566">
    <property type="entry name" value="RabGAP-TBC"/>
    <property type="match status" value="1"/>
</dbReference>
<dbReference type="InterPro" id="IPR000195">
    <property type="entry name" value="Rab-GAP-TBC_dom"/>
</dbReference>
<dbReference type="PANTHER" id="PTHR22957">
    <property type="entry name" value="TBC1 DOMAIN FAMILY MEMBER GTPASE-ACTIVATING PROTEIN"/>
    <property type="match status" value="1"/>
</dbReference>
<dbReference type="GO" id="GO:0005096">
    <property type="term" value="F:GTPase activator activity"/>
    <property type="evidence" value="ECO:0007669"/>
    <property type="project" value="TreeGrafter"/>
</dbReference>
<dbReference type="Gene3D" id="1.10.8.270">
    <property type="entry name" value="putative rabgap domain of human tbc1 domain family member 14 like domains"/>
    <property type="match status" value="1"/>
</dbReference>
<dbReference type="PROSITE" id="PS50086">
    <property type="entry name" value="TBC_RABGAP"/>
    <property type="match status" value="1"/>
</dbReference>
<keyword evidence="3" id="KW-1185">Reference proteome</keyword>
<organism evidence="2 3">
    <name type="scientific">Dimargaris cristalligena</name>
    <dbReference type="NCBI Taxonomy" id="215637"/>
    <lineage>
        <taxon>Eukaryota</taxon>
        <taxon>Fungi</taxon>
        <taxon>Fungi incertae sedis</taxon>
        <taxon>Zoopagomycota</taxon>
        <taxon>Kickxellomycotina</taxon>
        <taxon>Dimargaritomycetes</taxon>
        <taxon>Dimargaritales</taxon>
        <taxon>Dimargaritaceae</taxon>
        <taxon>Dimargaris</taxon>
    </lineage>
</organism>
<accession>A0A4P9ZWQ6</accession>
<protein>
    <submittedName>
        <fullName evidence="2">Rab-GTPase-TBC domain-containing protein</fullName>
    </submittedName>
</protein>
<dbReference type="OrthoDB" id="27140at2759"/>
<dbReference type="Proteomes" id="UP000268162">
    <property type="component" value="Unassembled WGS sequence"/>
</dbReference>
<dbReference type="SMART" id="SM00164">
    <property type="entry name" value="TBC"/>
    <property type="match status" value="1"/>
</dbReference>
<evidence type="ECO:0000313" key="3">
    <source>
        <dbReference type="Proteomes" id="UP000268162"/>
    </source>
</evidence>
<dbReference type="Gene3D" id="1.10.10.750">
    <property type="entry name" value="Ypt/Rab-GAP domain of gyp1p, domain 1"/>
    <property type="match status" value="1"/>
</dbReference>
<sequence>MPNGTLFEWLEILNAEVYVDVDKIRRLAQYRGIPREVRGEVWKYLLGVELADRSHEVAVDQAHQEEYAHIDKHHSEYARRVHRDTDRYLARQSATLQAAGSGGGGGLSVRLTRDDDAPVLENVLNAYLNRHTAVEYHAALVPLCAPLVATLDRESDVFFCFERITAALDEYTLEHPVNTRVARFITLFRLTLPELFNYFQEEEVDMNEWISSWLLGLLTRELPLDNIISLWDHYFSHDTFIHFHTYVGLAILKFCRPSLEELEQSEIRTFLLHLPRLDIAQVIVVANNIQTEIQKQDRLDI</sequence>